<dbReference type="InterPro" id="IPR046867">
    <property type="entry name" value="AldOxase/xan_DH_MoCoBD2"/>
</dbReference>
<evidence type="ECO:0000313" key="3">
    <source>
        <dbReference type="EMBL" id="BBJ47304.1"/>
    </source>
</evidence>
<protein>
    <recommendedName>
        <fullName evidence="2">Aldehyde oxidase/xanthine dehydrogenase second molybdopterin binding domain-containing protein</fullName>
    </recommendedName>
</protein>
<gene>
    <name evidence="3" type="ORF">SSPO_100220</name>
</gene>
<dbReference type="InterPro" id="IPR037165">
    <property type="entry name" value="AldOxase/xan_DH_Mopterin-bd_sf"/>
</dbReference>
<evidence type="ECO:0000256" key="1">
    <source>
        <dbReference type="ARBA" id="ARBA00022505"/>
    </source>
</evidence>
<dbReference type="Proteomes" id="UP000463951">
    <property type="component" value="Chromosome"/>
</dbReference>
<feature type="domain" description="Aldehyde oxidase/xanthine dehydrogenase second molybdopterin binding" evidence="2">
    <location>
        <begin position="44"/>
        <end position="285"/>
    </location>
</feature>
<dbReference type="PANTHER" id="PTHR11908:SF132">
    <property type="entry name" value="ALDEHYDE OXIDASE 1-RELATED"/>
    <property type="match status" value="1"/>
</dbReference>
<keyword evidence="1" id="KW-0500">Molybdenum</keyword>
<proteinExistence type="predicted"/>
<dbReference type="AlphaFoldDB" id="A0A499UZ93"/>
<name>A0A499UZ93_9ACTN</name>
<organism evidence="3 4">
    <name type="scientific">Streptomyces antimycoticus</name>
    <dbReference type="NCBI Taxonomy" id="68175"/>
    <lineage>
        <taxon>Bacteria</taxon>
        <taxon>Bacillati</taxon>
        <taxon>Actinomycetota</taxon>
        <taxon>Actinomycetes</taxon>
        <taxon>Kitasatosporales</taxon>
        <taxon>Streptomycetaceae</taxon>
        <taxon>Streptomyces</taxon>
        <taxon>Streptomyces violaceusniger group</taxon>
    </lineage>
</organism>
<dbReference type="Gene3D" id="3.30.365.10">
    <property type="entry name" value="Aldehyde oxidase/xanthine dehydrogenase, molybdopterin binding domain"/>
    <property type="match status" value="2"/>
</dbReference>
<dbReference type="EMBL" id="AP019620">
    <property type="protein sequence ID" value="BBJ47304.1"/>
    <property type="molecule type" value="Genomic_DNA"/>
</dbReference>
<sequence>MDELAYATGTDPVALRLLNDTEVDPHCGRPFSTRAMRRCLTEGAAHFGWQNRNPRPRSMRDGRYLIGQGMASAIYTHWRWPAKARVTLRQDGPALVEAGTHELGTGTYTVMRQAAADALGLTTDDVTVSLGDTRLPESHASIGSATMANAGAAVMAAAQAVRDRAIELSLTGKNAPFAGAQPDDVGVVNGTLTLAGTDQTITYAEILERNGLRSLVTDGDYNPVEEALGPKAVFSFSAVFAEVRVDPELGLVRLNRLVGAYDAGRIINPRTARSQAVGGMIWGVG</sequence>
<dbReference type="Pfam" id="PF20256">
    <property type="entry name" value="MoCoBD_2"/>
    <property type="match status" value="1"/>
</dbReference>
<dbReference type="SUPFAM" id="SSF56003">
    <property type="entry name" value="Molybdenum cofactor-binding domain"/>
    <property type="match status" value="1"/>
</dbReference>
<dbReference type="GO" id="GO:0016491">
    <property type="term" value="F:oxidoreductase activity"/>
    <property type="evidence" value="ECO:0007669"/>
    <property type="project" value="InterPro"/>
</dbReference>
<dbReference type="PANTHER" id="PTHR11908">
    <property type="entry name" value="XANTHINE DEHYDROGENASE"/>
    <property type="match status" value="1"/>
</dbReference>
<accession>A0A499UZ93</accession>
<reference evidence="3 4" key="1">
    <citation type="journal article" date="2020" name="Int. J. Syst. Evol. Microbiol.">
        <title>Reclassification of Streptomyces castelarensis and Streptomyces sporoclivatus as later heterotypic synonyms of Streptomyces antimycoticus.</title>
        <authorList>
            <person name="Komaki H."/>
            <person name="Tamura T."/>
        </authorList>
    </citation>
    <scope>NUCLEOTIDE SEQUENCE [LARGE SCALE GENOMIC DNA]</scope>
    <source>
        <strain evidence="3 4">NBRC 100767</strain>
    </source>
</reference>
<evidence type="ECO:0000313" key="4">
    <source>
        <dbReference type="Proteomes" id="UP000463951"/>
    </source>
</evidence>
<evidence type="ECO:0000259" key="2">
    <source>
        <dbReference type="Pfam" id="PF20256"/>
    </source>
</evidence>
<dbReference type="InterPro" id="IPR016208">
    <property type="entry name" value="Ald_Oxase/xanthine_DH-like"/>
</dbReference>
<dbReference type="GO" id="GO:0005506">
    <property type="term" value="F:iron ion binding"/>
    <property type="evidence" value="ECO:0007669"/>
    <property type="project" value="InterPro"/>
</dbReference>